<gene>
    <name evidence="2" type="ORF">ABID49_002437</name>
</gene>
<dbReference type="EMBL" id="JBEPLW010000025">
    <property type="protein sequence ID" value="MET3576508.1"/>
    <property type="molecule type" value="Genomic_DNA"/>
</dbReference>
<feature type="signal peptide" evidence="1">
    <location>
        <begin position="1"/>
        <end position="17"/>
    </location>
</feature>
<evidence type="ECO:0008006" key="4">
    <source>
        <dbReference type="Google" id="ProtNLM"/>
    </source>
</evidence>
<evidence type="ECO:0000256" key="1">
    <source>
        <dbReference type="SAM" id="SignalP"/>
    </source>
</evidence>
<organism evidence="2 3">
    <name type="scientific">Bhargavaea ullalensis</name>
    <dbReference type="NCBI Taxonomy" id="1265685"/>
    <lineage>
        <taxon>Bacteria</taxon>
        <taxon>Bacillati</taxon>
        <taxon>Bacillota</taxon>
        <taxon>Bacilli</taxon>
        <taxon>Bacillales</taxon>
        <taxon>Caryophanaceae</taxon>
        <taxon>Bhargavaea</taxon>
    </lineage>
</organism>
<accession>A0ABV2GDY6</accession>
<keyword evidence="1" id="KW-0732">Signal</keyword>
<name>A0ABV2GDY6_9BACL</name>
<dbReference type="Proteomes" id="UP001549099">
    <property type="component" value="Unassembled WGS sequence"/>
</dbReference>
<evidence type="ECO:0000313" key="3">
    <source>
        <dbReference type="Proteomes" id="UP001549099"/>
    </source>
</evidence>
<keyword evidence="3" id="KW-1185">Reference proteome</keyword>
<reference evidence="2 3" key="1">
    <citation type="submission" date="2024-06" db="EMBL/GenBank/DDBJ databases">
        <title>Genomic Encyclopedia of Type Strains, Phase IV (KMG-IV): sequencing the most valuable type-strain genomes for metagenomic binning, comparative biology and taxonomic classification.</title>
        <authorList>
            <person name="Goeker M."/>
        </authorList>
    </citation>
    <scope>NUCLEOTIDE SEQUENCE [LARGE SCALE GENOMIC DNA]</scope>
    <source>
        <strain evidence="2 3">DSM 26128</strain>
    </source>
</reference>
<comment type="caution">
    <text evidence="2">The sequence shown here is derived from an EMBL/GenBank/DDBJ whole genome shotgun (WGS) entry which is preliminary data.</text>
</comment>
<sequence length="173" mass="19161">MKRNFILILFLAICAVACSPKPESETYDGKLLTIAYVGEKPAYESSKISYKEVPVEGIQSAAEDLSADFDALFVMPGTFEKLSTDSYTPFFHGLSIPVAFVGSEKGHLPFITEGVTYQTGFDLGNGSHSTVYMNTGGAEKREDAWYFYLEDADGHPRSPDEVFSDMLRKIEEL</sequence>
<protein>
    <recommendedName>
        <fullName evidence="4">Lipoprotein</fullName>
    </recommendedName>
</protein>
<evidence type="ECO:0000313" key="2">
    <source>
        <dbReference type="EMBL" id="MET3576508.1"/>
    </source>
</evidence>
<proteinExistence type="predicted"/>
<dbReference type="RefSeq" id="WP_354198616.1">
    <property type="nucleotide sequence ID" value="NZ_JBEPLW010000025.1"/>
</dbReference>
<feature type="chain" id="PRO_5046553963" description="Lipoprotein" evidence="1">
    <location>
        <begin position="18"/>
        <end position="173"/>
    </location>
</feature>